<comment type="caution">
    <text evidence="3">The sequence shown here is derived from an EMBL/GenBank/DDBJ whole genome shotgun (WGS) entry which is preliminary data.</text>
</comment>
<evidence type="ECO:0000313" key="4">
    <source>
        <dbReference type="Proteomes" id="UP001201980"/>
    </source>
</evidence>
<dbReference type="SUPFAM" id="SSF52507">
    <property type="entry name" value="Homo-oligomeric flavin-containing Cys decarboxylases, HFCD"/>
    <property type="match status" value="1"/>
</dbReference>
<dbReference type="GO" id="GO:0071513">
    <property type="term" value="C:phosphopantothenoylcysteine decarboxylase complex"/>
    <property type="evidence" value="ECO:0007669"/>
    <property type="project" value="TreeGrafter"/>
</dbReference>
<dbReference type="Gene3D" id="3.40.50.1950">
    <property type="entry name" value="Flavin prenyltransferase-like"/>
    <property type="match status" value="1"/>
</dbReference>
<comment type="similarity">
    <text evidence="1">Belongs to the HFCD (homooligomeric flavin containing Cys decarboxylase) superfamily.</text>
</comment>
<dbReference type="EMBL" id="JAKWBI020000076">
    <property type="protein sequence ID" value="KAJ2903645.1"/>
    <property type="molecule type" value="Genomic_DNA"/>
</dbReference>
<evidence type="ECO:0000313" key="3">
    <source>
        <dbReference type="EMBL" id="KAJ2903645.1"/>
    </source>
</evidence>
<dbReference type="SUPFAM" id="SSF140860">
    <property type="entry name" value="Pseudo ankyrin repeat-like"/>
    <property type="match status" value="1"/>
</dbReference>
<evidence type="ECO:0000256" key="1">
    <source>
        <dbReference type="ARBA" id="ARBA00038350"/>
    </source>
</evidence>
<dbReference type="Proteomes" id="UP001201980">
    <property type="component" value="Unassembled WGS sequence"/>
</dbReference>
<accession>A0AAD5S1I2</accession>
<dbReference type="GO" id="GO:0010181">
    <property type="term" value="F:FMN binding"/>
    <property type="evidence" value="ECO:0007669"/>
    <property type="project" value="TreeGrafter"/>
</dbReference>
<protein>
    <submittedName>
        <fullName evidence="3">Phosphopantothenoylcysteine decarboxylase</fullName>
    </submittedName>
</protein>
<dbReference type="PANTHER" id="PTHR14359:SF21">
    <property type="entry name" value="FLAVOPROTEIN DOMAIN-CONTAINING PROTEIN"/>
    <property type="match status" value="1"/>
</dbReference>
<dbReference type="InterPro" id="IPR036551">
    <property type="entry name" value="Flavin_trans-like"/>
</dbReference>
<dbReference type="AlphaFoldDB" id="A0AAD5S1I2"/>
<dbReference type="GO" id="GO:0015937">
    <property type="term" value="P:coenzyme A biosynthetic process"/>
    <property type="evidence" value="ECO:0007669"/>
    <property type="project" value="TreeGrafter"/>
</dbReference>
<name>A0AAD5S1I2_9PEZI</name>
<proteinExistence type="inferred from homology"/>
<organism evidence="3 4">
    <name type="scientific">Zalerion maritima</name>
    <dbReference type="NCBI Taxonomy" id="339359"/>
    <lineage>
        <taxon>Eukaryota</taxon>
        <taxon>Fungi</taxon>
        <taxon>Dikarya</taxon>
        <taxon>Ascomycota</taxon>
        <taxon>Pezizomycotina</taxon>
        <taxon>Sordariomycetes</taxon>
        <taxon>Lulworthiomycetidae</taxon>
        <taxon>Lulworthiales</taxon>
        <taxon>Lulworthiaceae</taxon>
        <taxon>Zalerion</taxon>
    </lineage>
</organism>
<dbReference type="PANTHER" id="PTHR14359">
    <property type="entry name" value="HOMO-OLIGOMERIC FLAVIN CONTAINING CYS DECARBOXYLASE FAMILY"/>
    <property type="match status" value="1"/>
</dbReference>
<evidence type="ECO:0000259" key="2">
    <source>
        <dbReference type="Pfam" id="PF02441"/>
    </source>
</evidence>
<reference evidence="3" key="1">
    <citation type="submission" date="2022-07" db="EMBL/GenBank/DDBJ databases">
        <title>Draft genome sequence of Zalerion maritima ATCC 34329, a (micro)plastics degrading marine fungus.</title>
        <authorList>
            <person name="Paco A."/>
            <person name="Goncalves M.F.M."/>
            <person name="Rocha-Santos T.A.P."/>
            <person name="Alves A."/>
        </authorList>
    </citation>
    <scope>NUCLEOTIDE SEQUENCE</scope>
    <source>
        <strain evidence="3">ATCC 34329</strain>
    </source>
</reference>
<sequence length="568" mass="65671">MIEMPRMRKLHLLIASNGPKDIAYAEALAVRVSRDASIEVRAIVDEVPHRLSQEIAVLQNRSLIPKTTEKSEHDALEFYRRQAFELVEWADLLVLAPIDADNLAKMLAGVADTFFLEVLRGWNTSKRIILVPGMSTHMWEHPITKRHLSKINRKWNWVRIWEDPILWKYSESYPKRIIKWDGFKTLINIIKNNADVLLMGQDIDPEHPTDFFETVRDAHSLPVELWLTILEYSGDWEMAQALGFREANIKRPAEWTLAPANTLDPICVYLHELEWALLSGSLKEIYNKLSEAPPNLADISPRAVKLIMKFDLTSVLTYLEINKHTLFWNTFSGKTLPTKASVSWARPSILEWWKKSPSFLEKHYDHEAMNGASMLGHIQVLEWWRRSGLPLNYTDAALEQATIKGQLSVLEWWRDSAMQDDRIILKPGKSLGLAAQYGNWQAIQWWDASGIPVALGDRVCKIASAYGQVEVLDMWRKLKGENMPYDYRVLNEPTKKGLINVLEWWKKFARGQLPGLDGRTHKVQYKTCDIEEALEDSIGDQKEVRRWWAENGLNLGLRTNEWMKTRSL</sequence>
<dbReference type="InterPro" id="IPR003382">
    <property type="entry name" value="Flavoprotein"/>
</dbReference>
<keyword evidence="4" id="KW-1185">Reference proteome</keyword>
<dbReference type="GO" id="GO:0004633">
    <property type="term" value="F:phosphopantothenoylcysteine decarboxylase activity"/>
    <property type="evidence" value="ECO:0007669"/>
    <property type="project" value="TreeGrafter"/>
</dbReference>
<dbReference type="Pfam" id="PF02441">
    <property type="entry name" value="Flavoprotein"/>
    <property type="match status" value="1"/>
</dbReference>
<feature type="domain" description="Flavoprotein" evidence="2">
    <location>
        <begin position="73"/>
        <end position="154"/>
    </location>
</feature>
<gene>
    <name evidence="3" type="ORF">MKZ38_009588</name>
</gene>